<evidence type="ECO:0000256" key="4">
    <source>
        <dbReference type="ARBA" id="ARBA00023004"/>
    </source>
</evidence>
<protein>
    <recommendedName>
        <fullName evidence="8">Cytochrome P450</fullName>
    </recommendedName>
</protein>
<dbReference type="KEGG" id="pno:SNOG_02563"/>
<gene>
    <name evidence="6" type="ORF">SNOG_02563</name>
</gene>
<evidence type="ECO:0000313" key="7">
    <source>
        <dbReference type="Proteomes" id="UP000001055"/>
    </source>
</evidence>
<evidence type="ECO:0000256" key="3">
    <source>
        <dbReference type="ARBA" id="ARBA00022723"/>
    </source>
</evidence>
<accession>Q0V0A1</accession>
<keyword evidence="3 5" id="KW-0479">Metal-binding</keyword>
<dbReference type="OMA" id="RQLCSTF"/>
<comment type="cofactor">
    <cofactor evidence="1 5">
        <name>heme</name>
        <dbReference type="ChEBI" id="CHEBI:30413"/>
    </cofactor>
</comment>
<dbReference type="InterPro" id="IPR001128">
    <property type="entry name" value="Cyt_P450"/>
</dbReference>
<dbReference type="PRINTS" id="PR00385">
    <property type="entry name" value="P450"/>
</dbReference>
<dbReference type="PANTHER" id="PTHR24305:SF166">
    <property type="entry name" value="CYTOCHROME P450 12A4, MITOCHONDRIAL-RELATED"/>
    <property type="match status" value="1"/>
</dbReference>
<dbReference type="InterPro" id="IPR050121">
    <property type="entry name" value="Cytochrome_P450_monoxygenase"/>
</dbReference>
<dbReference type="AlphaFoldDB" id="Q0V0A1"/>
<dbReference type="STRING" id="321614.Q0V0A1"/>
<keyword evidence="5" id="KW-0349">Heme</keyword>
<evidence type="ECO:0000313" key="6">
    <source>
        <dbReference type="EMBL" id="EAT89294.1"/>
    </source>
</evidence>
<dbReference type="VEuPathDB" id="FungiDB:JI435_025630"/>
<dbReference type="GO" id="GO:0020037">
    <property type="term" value="F:heme binding"/>
    <property type="evidence" value="ECO:0007669"/>
    <property type="project" value="InterPro"/>
</dbReference>
<keyword evidence="4 5" id="KW-0408">Iron</keyword>
<proteinExistence type="inferred from homology"/>
<comment type="similarity">
    <text evidence="2">Belongs to the cytochrome P450 family.</text>
</comment>
<evidence type="ECO:0000256" key="2">
    <source>
        <dbReference type="ARBA" id="ARBA00010617"/>
    </source>
</evidence>
<sequence length="509" mass="57227">MFVYSIFHAAVLSVYIYRAHIRPRYFSPLRHVPRAKNGSPVLSHGLAQFTDPRGDAYLHMFQSVPNSGLIYFTGFWYNDHVLLTSADALAEVLVRRYRDFVKAPAARHLLGQLLGKALLILEGDEHKAVRRDSLPAFNHSSIKSLHPVFWSKAIDMADMLQEGDLVPSSDSISSKEIDIWEIGSRATLDTIGLATVGQDFNSMREPHVLTELYDILFNPSPQMSLYFVLNASLPRWALQILARPLEIQFYDTRAKLNSLCIGLVKEMKGRAKDGTENNILSRLMRGNAFSEDELATHLLMTIGAGYEPTAAAFCWAIWFLAAHPDWQTRLRKEIQDNISHRFFHHDADGFVAGQVLEELPILNAVCNETSRFMPTSPITTRVAADDTTILGHPVRRGTRVFVVPGAINRSTEAYGPKANEYDPSRWINDDTGKANNHGGASTNYAFSTFLHGPRRCIGQMYVTAAVRAFVAAFVGRYRFEVLRELTAEGITTVRPKDGMQLILYPVEKW</sequence>
<dbReference type="CDD" id="cd11069">
    <property type="entry name" value="CYP_FUM15-like"/>
    <property type="match status" value="1"/>
</dbReference>
<dbReference type="SUPFAM" id="SSF48264">
    <property type="entry name" value="Cytochrome P450"/>
    <property type="match status" value="1"/>
</dbReference>
<dbReference type="EMBL" id="CH445328">
    <property type="protein sequence ID" value="EAT89294.1"/>
    <property type="molecule type" value="Genomic_DNA"/>
</dbReference>
<feature type="binding site" description="axial binding residue" evidence="5">
    <location>
        <position position="456"/>
    </location>
    <ligand>
        <name>heme</name>
        <dbReference type="ChEBI" id="CHEBI:30413"/>
    </ligand>
    <ligandPart>
        <name>Fe</name>
        <dbReference type="ChEBI" id="CHEBI:18248"/>
    </ligandPart>
</feature>
<dbReference type="PANTHER" id="PTHR24305">
    <property type="entry name" value="CYTOCHROME P450"/>
    <property type="match status" value="1"/>
</dbReference>
<dbReference type="GO" id="GO:0016705">
    <property type="term" value="F:oxidoreductase activity, acting on paired donors, with incorporation or reduction of molecular oxygen"/>
    <property type="evidence" value="ECO:0007669"/>
    <property type="project" value="InterPro"/>
</dbReference>
<evidence type="ECO:0000256" key="5">
    <source>
        <dbReference type="PIRSR" id="PIRSR602403-1"/>
    </source>
</evidence>
<evidence type="ECO:0008006" key="8">
    <source>
        <dbReference type="Google" id="ProtNLM"/>
    </source>
</evidence>
<dbReference type="PRINTS" id="PR00465">
    <property type="entry name" value="EP450IV"/>
</dbReference>
<dbReference type="FunFam" id="1.10.630.10:FF:000051">
    <property type="entry name" value="Cytochrome P450 monooxygenase (Fum15)"/>
    <property type="match status" value="1"/>
</dbReference>
<organism evidence="6 7">
    <name type="scientific">Phaeosphaeria nodorum (strain SN15 / ATCC MYA-4574 / FGSC 10173)</name>
    <name type="common">Glume blotch fungus</name>
    <name type="synonym">Parastagonospora nodorum</name>
    <dbReference type="NCBI Taxonomy" id="321614"/>
    <lineage>
        <taxon>Eukaryota</taxon>
        <taxon>Fungi</taxon>
        <taxon>Dikarya</taxon>
        <taxon>Ascomycota</taxon>
        <taxon>Pezizomycotina</taxon>
        <taxon>Dothideomycetes</taxon>
        <taxon>Pleosporomycetidae</taxon>
        <taxon>Pleosporales</taxon>
        <taxon>Pleosporineae</taxon>
        <taxon>Phaeosphaeriaceae</taxon>
        <taxon>Parastagonospora</taxon>
    </lineage>
</organism>
<dbReference type="Gene3D" id="1.10.630.10">
    <property type="entry name" value="Cytochrome P450"/>
    <property type="match status" value="1"/>
</dbReference>
<name>Q0V0A1_PHANO</name>
<dbReference type="GO" id="GO:0005506">
    <property type="term" value="F:iron ion binding"/>
    <property type="evidence" value="ECO:0007669"/>
    <property type="project" value="InterPro"/>
</dbReference>
<evidence type="ECO:0000256" key="1">
    <source>
        <dbReference type="ARBA" id="ARBA00001971"/>
    </source>
</evidence>
<dbReference type="FunCoup" id="Q0V0A1">
    <property type="interactions" value="1376"/>
</dbReference>
<dbReference type="InParanoid" id="Q0V0A1"/>
<dbReference type="GeneID" id="5970022"/>
<dbReference type="eggNOG" id="KOG0157">
    <property type="taxonomic scope" value="Eukaryota"/>
</dbReference>
<dbReference type="HOGENOM" id="CLU_001570_5_11_1"/>
<dbReference type="RefSeq" id="XP_001793167.1">
    <property type="nucleotide sequence ID" value="XM_001793115.1"/>
</dbReference>
<dbReference type="Proteomes" id="UP000001055">
    <property type="component" value="Unassembled WGS sequence"/>
</dbReference>
<dbReference type="InterPro" id="IPR002403">
    <property type="entry name" value="Cyt_P450_E_grp-IV"/>
</dbReference>
<dbReference type="Pfam" id="PF00067">
    <property type="entry name" value="p450"/>
    <property type="match status" value="1"/>
</dbReference>
<reference evidence="7" key="1">
    <citation type="journal article" date="2007" name="Plant Cell">
        <title>Dothideomycete-plant interactions illuminated by genome sequencing and EST analysis of the wheat pathogen Stagonospora nodorum.</title>
        <authorList>
            <person name="Hane J.K."/>
            <person name="Lowe R.G."/>
            <person name="Solomon P.S."/>
            <person name="Tan K.C."/>
            <person name="Schoch C.L."/>
            <person name="Spatafora J.W."/>
            <person name="Crous P.W."/>
            <person name="Kodira C."/>
            <person name="Birren B.W."/>
            <person name="Galagan J.E."/>
            <person name="Torriani S.F."/>
            <person name="McDonald B.A."/>
            <person name="Oliver R.P."/>
        </authorList>
    </citation>
    <scope>NUCLEOTIDE SEQUENCE [LARGE SCALE GENOMIC DNA]</scope>
    <source>
        <strain evidence="7">SN15 / ATCC MYA-4574 / FGSC 10173</strain>
    </source>
</reference>
<dbReference type="InterPro" id="IPR036396">
    <property type="entry name" value="Cyt_P450_sf"/>
</dbReference>
<dbReference type="GO" id="GO:0004497">
    <property type="term" value="F:monooxygenase activity"/>
    <property type="evidence" value="ECO:0007669"/>
    <property type="project" value="InterPro"/>
</dbReference>